<accession>A0ACC3DIP6</accession>
<dbReference type="Proteomes" id="UP001186974">
    <property type="component" value="Unassembled WGS sequence"/>
</dbReference>
<organism evidence="1 2">
    <name type="scientific">Coniosporium uncinatum</name>
    <dbReference type="NCBI Taxonomy" id="93489"/>
    <lineage>
        <taxon>Eukaryota</taxon>
        <taxon>Fungi</taxon>
        <taxon>Dikarya</taxon>
        <taxon>Ascomycota</taxon>
        <taxon>Pezizomycotina</taxon>
        <taxon>Dothideomycetes</taxon>
        <taxon>Dothideomycetes incertae sedis</taxon>
        <taxon>Coniosporium</taxon>
    </lineage>
</organism>
<dbReference type="EMBL" id="JAWDJW010004059">
    <property type="protein sequence ID" value="KAK3076357.1"/>
    <property type="molecule type" value="Genomic_DNA"/>
</dbReference>
<keyword evidence="2" id="KW-1185">Reference proteome</keyword>
<sequence>MATNKPRRGGAQRTAKPRTERDGDVVMAGAGTSRGGRGGITKSKGRGQQNPRIPAASTTSRDTTTGPRRTVNLNAVRNELSRQGLPVAGTFSRGRLNNKSTPRHVSRPKDPRPQHQEPEREETKEAKQILKDFLTSRYNAEMKLLDLKALGQDPQLVAIGMFQSTSTQSKFFPALMKIADQQFENNQQKREAIQSVSLAGNELESVTIVTTLAQTFPELKNLDLSNNKLTDLKAISAWRHKFRSLDYLMLAGNPLMTQVPDYKSEMKRWYPKLRWLDGEQIRTDEEAATAQQAKKNPLPTRGPSFSDECQIAETFVRNFFVGYDTDRPALVNMYYDQDTSFSLSLNTHAKRDEKADHPEKQDWVAYIRLSRNVKHLKNPQARKARKLHGPSEIGNVFSQLPASRHPDLASEPQKWIIDCQPQPGVPDPTGQAPMGVGGFLITIRGEFEEVQTKKLRSFDRVIVLGP</sequence>
<name>A0ACC3DIP6_9PEZI</name>
<evidence type="ECO:0000313" key="2">
    <source>
        <dbReference type="Proteomes" id="UP001186974"/>
    </source>
</evidence>
<proteinExistence type="predicted"/>
<feature type="non-terminal residue" evidence="1">
    <location>
        <position position="466"/>
    </location>
</feature>
<comment type="caution">
    <text evidence="1">The sequence shown here is derived from an EMBL/GenBank/DDBJ whole genome shotgun (WGS) entry which is preliminary data.</text>
</comment>
<reference evidence="1" key="1">
    <citation type="submission" date="2024-09" db="EMBL/GenBank/DDBJ databases">
        <title>Black Yeasts Isolated from many extreme environments.</title>
        <authorList>
            <person name="Coleine C."/>
            <person name="Stajich J.E."/>
            <person name="Selbmann L."/>
        </authorList>
    </citation>
    <scope>NUCLEOTIDE SEQUENCE</scope>
    <source>
        <strain evidence="1">CCFEE 5737</strain>
    </source>
</reference>
<evidence type="ECO:0000313" key="1">
    <source>
        <dbReference type="EMBL" id="KAK3076357.1"/>
    </source>
</evidence>
<protein>
    <submittedName>
        <fullName evidence="1">Uncharacterized protein</fullName>
    </submittedName>
</protein>
<gene>
    <name evidence="1" type="ORF">LTS18_013230</name>
</gene>